<keyword evidence="1" id="KW-0805">Transcription regulation</keyword>
<evidence type="ECO:0000256" key="3">
    <source>
        <dbReference type="ARBA" id="ARBA00023163"/>
    </source>
</evidence>
<dbReference type="InterPro" id="IPR036286">
    <property type="entry name" value="LexA/Signal_pep-like_sf"/>
</dbReference>
<dbReference type="SMART" id="SM00530">
    <property type="entry name" value="HTH_XRE"/>
    <property type="match status" value="1"/>
</dbReference>
<organism evidence="6 7">
    <name type="scientific">Pantoea phytobeneficialis</name>
    <dbReference type="NCBI Taxonomy" id="2052056"/>
    <lineage>
        <taxon>Bacteria</taxon>
        <taxon>Pseudomonadati</taxon>
        <taxon>Pseudomonadota</taxon>
        <taxon>Gammaproteobacteria</taxon>
        <taxon>Enterobacterales</taxon>
        <taxon>Erwiniaceae</taxon>
        <taxon>Pantoea</taxon>
    </lineage>
</organism>
<evidence type="ECO:0000256" key="1">
    <source>
        <dbReference type="ARBA" id="ARBA00023015"/>
    </source>
</evidence>
<dbReference type="PROSITE" id="PS50943">
    <property type="entry name" value="HTH_CROC1"/>
    <property type="match status" value="1"/>
</dbReference>
<evidence type="ECO:0000313" key="8">
    <source>
        <dbReference type="Proteomes" id="UP001171299"/>
    </source>
</evidence>
<gene>
    <name evidence="6" type="ORF">CTZ24_07295</name>
    <name evidence="5" type="ORF">Q3404_06840</name>
</gene>
<reference evidence="6" key="2">
    <citation type="journal article" date="2020" name="Environ. Microbiol.">
        <title>The extreme plant-growth-promoting properties of Pantoea phytobeneficialis MSR2 revealed by functional and genomic analysis.</title>
        <authorList>
            <person name="Nascimento F.X."/>
            <person name="Hernandez A.G."/>
            <person name="Glick B.R."/>
            <person name="Rossi M.J."/>
        </authorList>
    </citation>
    <scope>NUCLEOTIDE SEQUENCE</scope>
    <source>
        <strain evidence="6">MSR2</strain>
    </source>
</reference>
<dbReference type="RefSeq" id="WP_208725171.1">
    <property type="nucleotide sequence ID" value="NZ_CP024636.1"/>
</dbReference>
<dbReference type="SUPFAM" id="SSF47413">
    <property type="entry name" value="lambda repressor-like DNA-binding domains"/>
    <property type="match status" value="1"/>
</dbReference>
<dbReference type="EMBL" id="JAUOOM010000005">
    <property type="protein sequence ID" value="MDO6406288.1"/>
    <property type="molecule type" value="Genomic_DNA"/>
</dbReference>
<dbReference type="Gene3D" id="2.10.109.10">
    <property type="entry name" value="Umud Fragment, subunit A"/>
    <property type="match status" value="1"/>
</dbReference>
<reference evidence="5" key="3">
    <citation type="submission" date="2023-07" db="EMBL/GenBank/DDBJ databases">
        <title>The extreme plant-growth-promoting properties of Pantoea phytobeneficialis PF55 revealed by functional and genomic analysis.</title>
        <authorList>
            <person name="Nascimento F.X."/>
            <person name="Marcio R.J."/>
        </authorList>
    </citation>
    <scope>NUCLEOTIDE SEQUENCE</scope>
    <source>
        <strain evidence="5">PF55</strain>
    </source>
</reference>
<dbReference type="SUPFAM" id="SSF51306">
    <property type="entry name" value="LexA/Signal peptidase"/>
    <property type="match status" value="1"/>
</dbReference>
<dbReference type="Pfam" id="PF00717">
    <property type="entry name" value="Peptidase_S24"/>
    <property type="match status" value="1"/>
</dbReference>
<dbReference type="Gene3D" id="1.10.260.40">
    <property type="entry name" value="lambda repressor-like DNA-binding domains"/>
    <property type="match status" value="1"/>
</dbReference>
<keyword evidence="2" id="KW-0238">DNA-binding</keyword>
<dbReference type="InterPro" id="IPR001387">
    <property type="entry name" value="Cro/C1-type_HTH"/>
</dbReference>
<evidence type="ECO:0000256" key="2">
    <source>
        <dbReference type="ARBA" id="ARBA00023125"/>
    </source>
</evidence>
<dbReference type="PANTHER" id="PTHR40661:SF3">
    <property type="entry name" value="FELS-1 PROPHAGE TRANSCRIPTIONAL REGULATOR"/>
    <property type="match status" value="1"/>
</dbReference>
<accession>A0AAP9KNV0</accession>
<dbReference type="KEGG" id="ppho:CTZ24_07295"/>
<dbReference type="EMBL" id="CP024636">
    <property type="protein sequence ID" value="QGR06224.1"/>
    <property type="molecule type" value="Genomic_DNA"/>
</dbReference>
<keyword evidence="8" id="KW-1185">Reference proteome</keyword>
<sequence length="230" mass="25541">MNIGMKIRELRKARGLKIEELAEAVGIDGANISRLETGKQKSFTEQSIKKIADALSVNVSDLFTTGPAEITVYNHSKESVKQEAGIVYRVDILDVSASAGPGSIKSGDVIDIIRSIEYENEHARSLFNGMPSSSIKVINVRGDSMAGTIDPGDLIFVDVSVHAVDGDGIYVFGFDEKIHVKRLQVIPDQILVLSDNTKYREWHIDEKNEHRFYVFGKVMMSQTQAYKRHG</sequence>
<evidence type="ECO:0000313" key="7">
    <source>
        <dbReference type="Proteomes" id="UP000424872"/>
    </source>
</evidence>
<keyword evidence="3" id="KW-0804">Transcription</keyword>
<dbReference type="AlphaFoldDB" id="A0AAP9KNV0"/>
<evidence type="ECO:0000313" key="6">
    <source>
        <dbReference type="EMBL" id="QGR06224.1"/>
    </source>
</evidence>
<protein>
    <submittedName>
        <fullName evidence="5">S24 family peptidase</fullName>
    </submittedName>
    <submittedName>
        <fullName evidence="6">Transcriptional regulator</fullName>
    </submittedName>
</protein>
<feature type="domain" description="HTH cro/C1-type" evidence="4">
    <location>
        <begin position="7"/>
        <end position="62"/>
    </location>
</feature>
<proteinExistence type="predicted"/>
<dbReference type="InterPro" id="IPR015927">
    <property type="entry name" value="Peptidase_S24_S26A/B/C"/>
</dbReference>
<dbReference type="GO" id="GO:0003677">
    <property type="term" value="F:DNA binding"/>
    <property type="evidence" value="ECO:0007669"/>
    <property type="project" value="UniProtKB-KW"/>
</dbReference>
<dbReference type="CDD" id="cd00093">
    <property type="entry name" value="HTH_XRE"/>
    <property type="match status" value="1"/>
</dbReference>
<dbReference type="InterPro" id="IPR010982">
    <property type="entry name" value="Lambda_DNA-bd_dom_sf"/>
</dbReference>
<dbReference type="Pfam" id="PF13443">
    <property type="entry name" value="HTH_26"/>
    <property type="match status" value="1"/>
</dbReference>
<evidence type="ECO:0000313" key="5">
    <source>
        <dbReference type="EMBL" id="MDO6406288.1"/>
    </source>
</evidence>
<dbReference type="InterPro" id="IPR039418">
    <property type="entry name" value="LexA-like"/>
</dbReference>
<dbReference type="Proteomes" id="UP001171299">
    <property type="component" value="Unassembled WGS sequence"/>
</dbReference>
<evidence type="ECO:0000259" key="4">
    <source>
        <dbReference type="PROSITE" id="PS50943"/>
    </source>
</evidence>
<dbReference type="Proteomes" id="UP000424872">
    <property type="component" value="Chromosome"/>
</dbReference>
<dbReference type="CDD" id="cd06529">
    <property type="entry name" value="S24_LexA-like"/>
    <property type="match status" value="1"/>
</dbReference>
<name>A0AAP9KNV0_9GAMM</name>
<reference evidence="7" key="1">
    <citation type="submission" date="2017-11" db="EMBL/GenBank/DDBJ databases">
        <title>Genome sequence of Pantoea sp. MSR2.</title>
        <authorList>
            <person name="Nascimento F.X."/>
        </authorList>
    </citation>
    <scope>NUCLEOTIDE SEQUENCE [LARGE SCALE GENOMIC DNA]</scope>
    <source>
        <strain evidence="7">MSR2</strain>
    </source>
</reference>
<dbReference type="PANTHER" id="PTHR40661">
    <property type="match status" value="1"/>
</dbReference>